<keyword evidence="5" id="KW-1185">Reference proteome</keyword>
<sequence>MSQEKVKPVGEEQGSNPSFTPDEVSNVKQDMGKVALAVAVLAVFLLIIFYYTVNSKVQEFSEKVEVIEETRTMVQDIDEKVDSEMRDIQADMRQVTQKAEGTADDLQKAEEKISGIEGKVEDMDERIAELEDLPDVVRNMVLGGMLEEISQKADYVGSQVSEEQKEKLEEARRIMDEVRKEMQ</sequence>
<organism evidence="4 5">
    <name type="scientific">Desulfonatronospira thiodismutans ASO3-1</name>
    <dbReference type="NCBI Taxonomy" id="555779"/>
    <lineage>
        <taxon>Bacteria</taxon>
        <taxon>Pseudomonadati</taxon>
        <taxon>Thermodesulfobacteriota</taxon>
        <taxon>Desulfovibrionia</taxon>
        <taxon>Desulfovibrionales</taxon>
        <taxon>Desulfonatronovibrionaceae</taxon>
        <taxon>Desulfonatronospira</taxon>
    </lineage>
</organism>
<dbReference type="Proteomes" id="UP000005496">
    <property type="component" value="Unassembled WGS sequence"/>
</dbReference>
<feature type="region of interest" description="Disordered" evidence="2">
    <location>
        <begin position="1"/>
        <end position="24"/>
    </location>
</feature>
<dbReference type="RefSeq" id="WP_008870218.1">
    <property type="nucleotide sequence ID" value="NZ_ACJN02000002.1"/>
</dbReference>
<evidence type="ECO:0000313" key="4">
    <source>
        <dbReference type="EMBL" id="EFI34904.1"/>
    </source>
</evidence>
<feature type="compositionally biased region" description="Basic and acidic residues" evidence="2">
    <location>
        <begin position="1"/>
        <end position="10"/>
    </location>
</feature>
<protein>
    <submittedName>
        <fullName evidence="4">Uncharacterized protein</fullName>
    </submittedName>
</protein>
<dbReference type="Gene3D" id="1.20.920.20">
    <property type="match status" value="1"/>
</dbReference>
<dbReference type="EMBL" id="ACJN02000002">
    <property type="protein sequence ID" value="EFI34904.1"/>
    <property type="molecule type" value="Genomic_DNA"/>
</dbReference>
<comment type="caution">
    <text evidence="4">The sequence shown here is derived from an EMBL/GenBank/DDBJ whole genome shotgun (WGS) entry which is preliminary data.</text>
</comment>
<feature type="transmembrane region" description="Helical" evidence="3">
    <location>
        <begin position="34"/>
        <end position="53"/>
    </location>
</feature>
<name>D6SQ78_9BACT</name>
<keyword evidence="1" id="KW-0175">Coiled coil</keyword>
<evidence type="ECO:0000256" key="3">
    <source>
        <dbReference type="SAM" id="Phobius"/>
    </source>
</evidence>
<evidence type="ECO:0000256" key="2">
    <source>
        <dbReference type="SAM" id="MobiDB-lite"/>
    </source>
</evidence>
<keyword evidence="3" id="KW-1133">Transmembrane helix</keyword>
<dbReference type="OrthoDB" id="5455402at2"/>
<accession>D6SQ78</accession>
<proteinExistence type="predicted"/>
<keyword evidence="3" id="KW-0472">Membrane</keyword>
<keyword evidence="3" id="KW-0812">Transmembrane</keyword>
<gene>
    <name evidence="4" type="ORF">Dthio_PD2295</name>
</gene>
<dbReference type="AlphaFoldDB" id="D6SQ78"/>
<evidence type="ECO:0000256" key="1">
    <source>
        <dbReference type="SAM" id="Coils"/>
    </source>
</evidence>
<feature type="coiled-coil region" evidence="1">
    <location>
        <begin position="92"/>
        <end position="133"/>
    </location>
</feature>
<reference evidence="4" key="1">
    <citation type="submission" date="2010-05" db="EMBL/GenBank/DDBJ databases">
        <title>The draft genome of Desulfonatronospira thiodismutans ASO3-1.</title>
        <authorList>
            <consortium name="US DOE Joint Genome Institute (JGI-PGF)"/>
            <person name="Lucas S."/>
            <person name="Copeland A."/>
            <person name="Lapidus A."/>
            <person name="Cheng J.-F."/>
            <person name="Bruce D."/>
            <person name="Goodwin L."/>
            <person name="Pitluck S."/>
            <person name="Chertkov O."/>
            <person name="Brettin T."/>
            <person name="Detter J.C."/>
            <person name="Han C."/>
            <person name="Land M.L."/>
            <person name="Hauser L."/>
            <person name="Kyrpides N."/>
            <person name="Mikhailova N."/>
            <person name="Muyzer G."/>
            <person name="Woyke T."/>
        </authorList>
    </citation>
    <scope>NUCLEOTIDE SEQUENCE [LARGE SCALE GENOMIC DNA]</scope>
    <source>
        <strain evidence="4">ASO3-1</strain>
    </source>
</reference>
<evidence type="ECO:0000313" key="5">
    <source>
        <dbReference type="Proteomes" id="UP000005496"/>
    </source>
</evidence>